<evidence type="ECO:0000313" key="2">
    <source>
        <dbReference type="Proteomes" id="UP000466442"/>
    </source>
</evidence>
<reference evidence="1" key="1">
    <citation type="journal article" date="2021" name="Mol. Ecol. Resour.">
        <title>Apolygus lucorum genome provides insights into omnivorousness and mesophyll feeding.</title>
        <authorList>
            <person name="Liu Y."/>
            <person name="Liu H."/>
            <person name="Wang H."/>
            <person name="Huang T."/>
            <person name="Liu B."/>
            <person name="Yang B."/>
            <person name="Yin L."/>
            <person name="Li B."/>
            <person name="Zhang Y."/>
            <person name="Zhang S."/>
            <person name="Jiang F."/>
            <person name="Zhang X."/>
            <person name="Ren Y."/>
            <person name="Wang B."/>
            <person name="Wang S."/>
            <person name="Lu Y."/>
            <person name="Wu K."/>
            <person name="Fan W."/>
            <person name="Wang G."/>
        </authorList>
    </citation>
    <scope>NUCLEOTIDE SEQUENCE</scope>
    <source>
        <strain evidence="1">12Hb</strain>
    </source>
</reference>
<sequence length="168" mass="18923">MSKETFHYILSLIEGKLDGKYSYHSFHLSPISPKEKLVITLRYLATGCSFRALAFSFRMVASTVLNIYEIESPVRLVGVFRAVGRCDRGGRRSEKVGASQRFASLPNNSNFLPEPLSKYKFHTVLSKTLISQVLFPRPGSRGKGFSVALPWWALARYDSDGPLVFENK</sequence>
<dbReference type="OrthoDB" id="6581217at2759"/>
<organism evidence="1 2">
    <name type="scientific">Apolygus lucorum</name>
    <name type="common">Small green plant bug</name>
    <name type="synonym">Lygocoris lucorum</name>
    <dbReference type="NCBI Taxonomy" id="248454"/>
    <lineage>
        <taxon>Eukaryota</taxon>
        <taxon>Metazoa</taxon>
        <taxon>Ecdysozoa</taxon>
        <taxon>Arthropoda</taxon>
        <taxon>Hexapoda</taxon>
        <taxon>Insecta</taxon>
        <taxon>Pterygota</taxon>
        <taxon>Neoptera</taxon>
        <taxon>Paraneoptera</taxon>
        <taxon>Hemiptera</taxon>
        <taxon>Heteroptera</taxon>
        <taxon>Panheteroptera</taxon>
        <taxon>Cimicomorpha</taxon>
        <taxon>Miridae</taxon>
        <taxon>Mirini</taxon>
        <taxon>Apolygus</taxon>
    </lineage>
</organism>
<gene>
    <name evidence="1" type="ORF">GE061_000317</name>
</gene>
<dbReference type="EMBL" id="WIXP02000001">
    <property type="protein sequence ID" value="KAF6215980.1"/>
    <property type="molecule type" value="Genomic_DNA"/>
</dbReference>
<evidence type="ECO:0000313" key="1">
    <source>
        <dbReference type="EMBL" id="KAF6215980.1"/>
    </source>
</evidence>
<dbReference type="Proteomes" id="UP000466442">
    <property type="component" value="Linkage Group LG1"/>
</dbReference>
<name>A0A8S9Y3X8_APOLU</name>
<comment type="caution">
    <text evidence="1">The sequence shown here is derived from an EMBL/GenBank/DDBJ whole genome shotgun (WGS) entry which is preliminary data.</text>
</comment>
<proteinExistence type="predicted"/>
<dbReference type="AlphaFoldDB" id="A0A8S9Y3X8"/>
<protein>
    <recommendedName>
        <fullName evidence="3">Transposase Helix-turn-helix domain-containing protein</fullName>
    </recommendedName>
</protein>
<evidence type="ECO:0008006" key="3">
    <source>
        <dbReference type="Google" id="ProtNLM"/>
    </source>
</evidence>
<keyword evidence="2" id="KW-1185">Reference proteome</keyword>
<accession>A0A8S9Y3X8</accession>